<dbReference type="KEGG" id="nli:G3M70_08365"/>
<reference evidence="1 2" key="1">
    <citation type="submission" date="2020-02" db="EMBL/GenBank/DDBJ databases">
        <title>Genomic and physiological characterization of two novel Nitrospinaceae genera.</title>
        <authorList>
            <person name="Mueller A.J."/>
            <person name="Jung M.-Y."/>
            <person name="Strachan C.R."/>
            <person name="Herbold C.W."/>
            <person name="Kirkegaard R.H."/>
            <person name="Daims H."/>
        </authorList>
    </citation>
    <scope>NUCLEOTIDE SEQUENCE [LARGE SCALE GENOMIC DNA]</scope>
    <source>
        <strain evidence="1">EB</strain>
    </source>
</reference>
<organism evidence="1 2">
    <name type="scientific">Candidatus Nitronauta litoralis</name>
    <dbReference type="NCBI Taxonomy" id="2705533"/>
    <lineage>
        <taxon>Bacteria</taxon>
        <taxon>Pseudomonadati</taxon>
        <taxon>Nitrospinota/Tectimicrobiota group</taxon>
        <taxon>Nitrospinota</taxon>
        <taxon>Nitrospinia</taxon>
        <taxon>Nitrospinales</taxon>
        <taxon>Nitrospinaceae</taxon>
        <taxon>Candidatus Nitronauta</taxon>
    </lineage>
</organism>
<gene>
    <name evidence="1" type="ORF">G3M70_08365</name>
</gene>
<name>A0A7T0BVT9_9BACT</name>
<proteinExistence type="predicted"/>
<dbReference type="EMBL" id="CP048685">
    <property type="protein sequence ID" value="QPJ61885.1"/>
    <property type="molecule type" value="Genomic_DNA"/>
</dbReference>
<dbReference type="AlphaFoldDB" id="A0A7T0BVT9"/>
<evidence type="ECO:0008006" key="3">
    <source>
        <dbReference type="Google" id="ProtNLM"/>
    </source>
</evidence>
<evidence type="ECO:0000313" key="1">
    <source>
        <dbReference type="EMBL" id="QPJ61885.1"/>
    </source>
</evidence>
<protein>
    <recommendedName>
        <fullName evidence="3">Lipoprotein</fullName>
    </recommendedName>
</protein>
<sequence>MTRWIIVFLCLPSIVACGGTEQSQEPLAMPPKEKTWVKTESVEQTREAYLARADKAPRKISIDTAFQQALLKEAAQPKGVVKDKASCEAAFRPLEEKRKVLQRSGGMWHAFERVEEIRPFSNTGMQIDSNFNKLAQAVQHLCATANGVPKSSVARMIEGIIRDKGGKEGARQHLVDMGRAKKDIEIWLNYEASAEKATTRTVPYETIEGLIRKLQTLLDGYEDLYNRKVTAEEKDAFLSQSKTLLAVISDSLENVPELSMALAEDMAEPHIKFTGEM</sequence>
<dbReference type="PROSITE" id="PS51257">
    <property type="entry name" value="PROKAR_LIPOPROTEIN"/>
    <property type="match status" value="1"/>
</dbReference>
<accession>A0A7T0BVT9</accession>
<evidence type="ECO:0000313" key="2">
    <source>
        <dbReference type="Proteomes" id="UP000594688"/>
    </source>
</evidence>
<dbReference type="Proteomes" id="UP000594688">
    <property type="component" value="Chromosome"/>
</dbReference>